<gene>
    <name evidence="2" type="ORF">DFH07DRAFT_775789</name>
</gene>
<sequence length="209" mass="22832">MPSLAPNLREPSESLSADEEISSVNTESERCGTWSEVVNTTISISRCAPQNLDRCIGCTPPSLRSEDTGLGEEITPVSAPIMEDPIQDEASARNLYRLDLSRGLRRFRNYDICGTWSECCAPQNLDRCIGCTPPSLRFEDTGLGGEITPVSAPIIASARNLYDPKWYLMHTRSSNAGVDFKRAATATATAADEFDDDDMPDLQSCSDSE</sequence>
<accession>A0AAD7IQ70</accession>
<proteinExistence type="predicted"/>
<name>A0AAD7IQ70_9AGAR</name>
<reference evidence="2" key="1">
    <citation type="submission" date="2023-03" db="EMBL/GenBank/DDBJ databases">
        <title>Massive genome expansion in bonnet fungi (Mycena s.s.) driven by repeated elements and novel gene families across ecological guilds.</title>
        <authorList>
            <consortium name="Lawrence Berkeley National Laboratory"/>
            <person name="Harder C.B."/>
            <person name="Miyauchi S."/>
            <person name="Viragh M."/>
            <person name="Kuo A."/>
            <person name="Thoen E."/>
            <person name="Andreopoulos B."/>
            <person name="Lu D."/>
            <person name="Skrede I."/>
            <person name="Drula E."/>
            <person name="Henrissat B."/>
            <person name="Morin E."/>
            <person name="Kohler A."/>
            <person name="Barry K."/>
            <person name="LaButti K."/>
            <person name="Morin E."/>
            <person name="Salamov A."/>
            <person name="Lipzen A."/>
            <person name="Mereny Z."/>
            <person name="Hegedus B."/>
            <person name="Baldrian P."/>
            <person name="Stursova M."/>
            <person name="Weitz H."/>
            <person name="Taylor A."/>
            <person name="Grigoriev I.V."/>
            <person name="Nagy L.G."/>
            <person name="Martin F."/>
            <person name="Kauserud H."/>
        </authorList>
    </citation>
    <scope>NUCLEOTIDE SEQUENCE</scope>
    <source>
        <strain evidence="2">CBHHK188m</strain>
    </source>
</reference>
<evidence type="ECO:0000313" key="3">
    <source>
        <dbReference type="Proteomes" id="UP001215280"/>
    </source>
</evidence>
<protein>
    <submittedName>
        <fullName evidence="2">Uncharacterized protein</fullName>
    </submittedName>
</protein>
<dbReference type="EMBL" id="JARJLG010000091">
    <property type="protein sequence ID" value="KAJ7748164.1"/>
    <property type="molecule type" value="Genomic_DNA"/>
</dbReference>
<keyword evidence="3" id="KW-1185">Reference proteome</keyword>
<evidence type="ECO:0000256" key="1">
    <source>
        <dbReference type="SAM" id="MobiDB-lite"/>
    </source>
</evidence>
<organism evidence="2 3">
    <name type="scientific">Mycena maculata</name>
    <dbReference type="NCBI Taxonomy" id="230809"/>
    <lineage>
        <taxon>Eukaryota</taxon>
        <taxon>Fungi</taxon>
        <taxon>Dikarya</taxon>
        <taxon>Basidiomycota</taxon>
        <taxon>Agaricomycotina</taxon>
        <taxon>Agaricomycetes</taxon>
        <taxon>Agaricomycetidae</taxon>
        <taxon>Agaricales</taxon>
        <taxon>Marasmiineae</taxon>
        <taxon>Mycenaceae</taxon>
        <taxon>Mycena</taxon>
    </lineage>
</organism>
<dbReference type="AlphaFoldDB" id="A0AAD7IQ70"/>
<evidence type="ECO:0000313" key="2">
    <source>
        <dbReference type="EMBL" id="KAJ7748164.1"/>
    </source>
</evidence>
<dbReference type="Proteomes" id="UP001215280">
    <property type="component" value="Unassembled WGS sequence"/>
</dbReference>
<feature type="region of interest" description="Disordered" evidence="1">
    <location>
        <begin position="1"/>
        <end position="24"/>
    </location>
</feature>
<comment type="caution">
    <text evidence="2">The sequence shown here is derived from an EMBL/GenBank/DDBJ whole genome shotgun (WGS) entry which is preliminary data.</text>
</comment>